<dbReference type="GO" id="GO:0008234">
    <property type="term" value="F:cysteine-type peptidase activity"/>
    <property type="evidence" value="ECO:0007669"/>
    <property type="project" value="UniProtKB-KW"/>
</dbReference>
<name>A0A844F8C5_CLOSV</name>
<dbReference type="Proteomes" id="UP000462363">
    <property type="component" value="Unassembled WGS sequence"/>
</dbReference>
<feature type="chain" id="PRO_5032860644" evidence="8">
    <location>
        <begin position="25"/>
        <end position="355"/>
    </location>
</feature>
<dbReference type="EMBL" id="VUMB01000008">
    <property type="protein sequence ID" value="MSS39757.1"/>
    <property type="molecule type" value="Genomic_DNA"/>
</dbReference>
<dbReference type="RefSeq" id="WP_004605017.1">
    <property type="nucleotide sequence ID" value="NZ_AP025569.1"/>
</dbReference>
<dbReference type="Pfam" id="PF00877">
    <property type="entry name" value="NLPC_P60"/>
    <property type="match status" value="1"/>
</dbReference>
<dbReference type="InterPro" id="IPR000064">
    <property type="entry name" value="NLP_P60_dom"/>
</dbReference>
<dbReference type="InterPro" id="IPR057309">
    <property type="entry name" value="PcsB_CC"/>
</dbReference>
<keyword evidence="6" id="KW-0175">Coiled coil</keyword>
<reference evidence="10 11" key="1">
    <citation type="submission" date="2019-08" db="EMBL/GenBank/DDBJ databases">
        <title>In-depth cultivation of the pig gut microbiome towards novel bacterial diversity and tailored functional studies.</title>
        <authorList>
            <person name="Wylensek D."/>
            <person name="Hitch T.C.A."/>
            <person name="Clavel T."/>
        </authorList>
    </citation>
    <scope>NUCLEOTIDE SEQUENCE [LARGE SCALE GENOMIC DNA]</scope>
    <source>
        <strain evidence="10 11">BL-389-WT-3D</strain>
    </source>
</reference>
<proteinExistence type="inferred from homology"/>
<dbReference type="GO" id="GO:0006508">
    <property type="term" value="P:proteolysis"/>
    <property type="evidence" value="ECO:0007669"/>
    <property type="project" value="UniProtKB-KW"/>
</dbReference>
<feature type="compositionally biased region" description="Low complexity" evidence="7">
    <location>
        <begin position="210"/>
        <end position="229"/>
    </location>
</feature>
<feature type="coiled-coil region" evidence="6">
    <location>
        <begin position="28"/>
        <end position="101"/>
    </location>
</feature>
<evidence type="ECO:0000256" key="8">
    <source>
        <dbReference type="SAM" id="SignalP"/>
    </source>
</evidence>
<dbReference type="PANTHER" id="PTHR47359">
    <property type="entry name" value="PEPTIDOGLYCAN DL-ENDOPEPTIDASE CWLO"/>
    <property type="match status" value="1"/>
</dbReference>
<feature type="domain" description="NlpC/P60" evidence="9">
    <location>
        <begin position="247"/>
        <end position="355"/>
    </location>
</feature>
<evidence type="ECO:0000313" key="11">
    <source>
        <dbReference type="Proteomes" id="UP000462363"/>
    </source>
</evidence>
<evidence type="ECO:0000256" key="4">
    <source>
        <dbReference type="ARBA" id="ARBA00022801"/>
    </source>
</evidence>
<dbReference type="SUPFAM" id="SSF54001">
    <property type="entry name" value="Cysteine proteinases"/>
    <property type="match status" value="1"/>
</dbReference>
<sequence>MRRIKSALLVTVLTCGLVVTPVFAEPSVDDLKKDKEAAQSEVDSLQSKLTDLLSKISQLEGDLISKGQEITQAEEDLAAAQEKEEEQYEAMKLRIKFMYEEGDTSVLETLVSAKDFSDLVNKAEYVQNVHSYDRKMLEEYVATKQQVQDLKSTLETEMDNLENMQAEFESDKENLDATLASKQDELGSLDEQLQAAAEKAAEEQRRQEEAQQANNNNNSSNNNNSNKKPSGGGGGGSNPSYEGQGNTAVAQKIVQAAYSQLGVPYVWGGTQPGVGLDCSGLVQYCHAVAGISLPHYSESQYAGGRKVSSPEPGDICWKPGHVGIYIGGGMMIEAQQTGTNIMISPVRAQGYARYW</sequence>
<dbReference type="PROSITE" id="PS51935">
    <property type="entry name" value="NLPC_P60"/>
    <property type="match status" value="1"/>
</dbReference>
<feature type="signal peptide" evidence="8">
    <location>
        <begin position="1"/>
        <end position="24"/>
    </location>
</feature>
<dbReference type="GeneID" id="62696910"/>
<dbReference type="PANTHER" id="PTHR47359:SF3">
    <property type="entry name" value="NLP_P60 DOMAIN-CONTAINING PROTEIN-RELATED"/>
    <property type="match status" value="1"/>
</dbReference>
<keyword evidence="4 10" id="KW-0378">Hydrolase</keyword>
<protein>
    <submittedName>
        <fullName evidence="10">Hydrolase</fullName>
    </submittedName>
</protein>
<gene>
    <name evidence="10" type="ORF">FYJ37_05165</name>
</gene>
<dbReference type="Pfam" id="PF24568">
    <property type="entry name" value="CC_PcsB"/>
    <property type="match status" value="1"/>
</dbReference>
<evidence type="ECO:0000256" key="3">
    <source>
        <dbReference type="ARBA" id="ARBA00022729"/>
    </source>
</evidence>
<dbReference type="Gene3D" id="3.90.1720.10">
    <property type="entry name" value="endopeptidase domain like (from Nostoc punctiforme)"/>
    <property type="match status" value="1"/>
</dbReference>
<keyword evidence="2" id="KW-0645">Protease</keyword>
<evidence type="ECO:0000256" key="5">
    <source>
        <dbReference type="ARBA" id="ARBA00022807"/>
    </source>
</evidence>
<keyword evidence="3 8" id="KW-0732">Signal</keyword>
<evidence type="ECO:0000256" key="6">
    <source>
        <dbReference type="SAM" id="Coils"/>
    </source>
</evidence>
<feature type="region of interest" description="Disordered" evidence="7">
    <location>
        <begin position="193"/>
        <end position="244"/>
    </location>
</feature>
<feature type="compositionally biased region" description="Basic and acidic residues" evidence="7">
    <location>
        <begin position="199"/>
        <end position="209"/>
    </location>
</feature>
<accession>A0A844F8C5</accession>
<comment type="similarity">
    <text evidence="1">Belongs to the peptidase C40 family.</text>
</comment>
<dbReference type="InterPro" id="IPR051794">
    <property type="entry name" value="PG_Endopeptidase_C40"/>
</dbReference>
<keyword evidence="5" id="KW-0788">Thiol protease</keyword>
<evidence type="ECO:0000313" key="10">
    <source>
        <dbReference type="EMBL" id="MSS39757.1"/>
    </source>
</evidence>
<evidence type="ECO:0000259" key="9">
    <source>
        <dbReference type="PROSITE" id="PS51935"/>
    </source>
</evidence>
<evidence type="ECO:0000256" key="1">
    <source>
        <dbReference type="ARBA" id="ARBA00007074"/>
    </source>
</evidence>
<comment type="caution">
    <text evidence="10">The sequence shown here is derived from an EMBL/GenBank/DDBJ whole genome shotgun (WGS) entry which is preliminary data.</text>
</comment>
<dbReference type="AlphaFoldDB" id="A0A844F8C5"/>
<dbReference type="Gene3D" id="6.10.250.3150">
    <property type="match status" value="1"/>
</dbReference>
<organism evidence="10 11">
    <name type="scientific">Clostridium scindens (strain JCM 10418 / VPI 12708)</name>
    <dbReference type="NCBI Taxonomy" id="29347"/>
    <lineage>
        <taxon>Bacteria</taxon>
        <taxon>Bacillati</taxon>
        <taxon>Bacillota</taxon>
        <taxon>Clostridia</taxon>
        <taxon>Lachnospirales</taxon>
        <taxon>Lachnospiraceae</taxon>
    </lineage>
</organism>
<evidence type="ECO:0000256" key="2">
    <source>
        <dbReference type="ARBA" id="ARBA00022670"/>
    </source>
</evidence>
<dbReference type="InterPro" id="IPR038765">
    <property type="entry name" value="Papain-like_cys_pep_sf"/>
</dbReference>
<evidence type="ECO:0000256" key="7">
    <source>
        <dbReference type="SAM" id="MobiDB-lite"/>
    </source>
</evidence>